<sequence>MFLRLNCTPVTSGRGARAALRRRGSWKTGCCSGAAMGEMGPGERCGALLTWMQTFHVPSPCIKMEDLTSGVTIAQVLHKIDPSWFNETWLLRIKDDSGDNWRLKVSNLKKILQSVVEYSQDVLGHQVPEQLLPDVALVGELSDSAELGKLLQLVLGCAISCEKKQDYIQQIMTLEESVQHVVMTAIQELLTKDSSDTLSPETYGNFDSQSRKYYFLSDDLEETDDMRQHCHDLEHQITILMEEKNLLALENKTLREQKCSLESDAAGLTGKKLLLLQSQIEQLQEENFRLENGRDDFRVRCEDLGKEVQELQRRNEELTSLAEEAQSLKDEMDVLRHSSDRVGRLETMVDSYKKKLEDLGDLRRQVRLLEERNTVYMQRTCELEEELRRANAVRAQLEAHKRQVQELHSKHGEEALKAEKWQFEYKNLKEKFEALVKEKERLIEEREALREANEELRCAQVQQKFLNQADAILEDISSPMDNLAAEIMPAELKETIVRLQHENKMLCAQEVSYRQQQAELQGLLEESNRTKNQLEAQQRLSQQQISQLKAQVEDLQRTLQEQGSKAEDSSLLQKKLEEHLEKLHEAHAELQKKKECLDELEPKADTNSTAKKIDELQQTLKKKDEDMRAMEERYKRYMDKACTVIKKLDPKQQPHVVPLEIQALKNQLQEKDKKISHLESDFEKTKSQQEQEEKLIITAWYNMGLTLHQRATEKRSSNPPTVQSFLAQQRLATNNRRGHLSRTQPLLL</sequence>
<dbReference type="GO" id="GO:0008017">
    <property type="term" value="F:microtubule binding"/>
    <property type="evidence" value="ECO:0007669"/>
    <property type="project" value="InterPro"/>
</dbReference>
<keyword evidence="3" id="KW-0963">Cytoplasm</keyword>
<evidence type="ECO:0000256" key="4">
    <source>
        <dbReference type="ARBA" id="ARBA00022701"/>
    </source>
</evidence>
<dbReference type="Pfam" id="PF05622">
    <property type="entry name" value="HOOK"/>
    <property type="match status" value="1"/>
</dbReference>
<gene>
    <name evidence="9" type="ORF">NXF25_005480</name>
</gene>
<keyword evidence="6" id="KW-0206">Cytoskeleton</keyword>
<reference evidence="9 10" key="1">
    <citation type="journal article" date="2024" name="Proc. Natl. Acad. Sci. U.S.A.">
        <title>The genetic regulatory architecture and epigenomic basis for age-related changes in rattlesnake venom.</title>
        <authorList>
            <person name="Hogan M.P."/>
            <person name="Holding M.L."/>
            <person name="Nystrom G.S."/>
            <person name="Colston T.J."/>
            <person name="Bartlett D.A."/>
            <person name="Mason A.J."/>
            <person name="Ellsworth S.A."/>
            <person name="Rautsaw R.M."/>
            <person name="Lawrence K.C."/>
            <person name="Strickland J.L."/>
            <person name="He B."/>
            <person name="Fraser P."/>
            <person name="Margres M.J."/>
            <person name="Gilbert D.M."/>
            <person name="Gibbs H.L."/>
            <person name="Parkinson C.L."/>
            <person name="Rokyta D.R."/>
        </authorList>
    </citation>
    <scope>NUCLEOTIDE SEQUENCE [LARGE SCALE GENOMIC DNA]</scope>
    <source>
        <strain evidence="9">DRR0105</strain>
    </source>
</reference>
<evidence type="ECO:0000256" key="1">
    <source>
        <dbReference type="ARBA" id="ARBA00004245"/>
    </source>
</evidence>
<feature type="coiled-coil region" evidence="7">
    <location>
        <begin position="513"/>
        <end position="688"/>
    </location>
</feature>
<dbReference type="GO" id="GO:0005874">
    <property type="term" value="C:microtubule"/>
    <property type="evidence" value="ECO:0007669"/>
    <property type="project" value="UniProtKB-KW"/>
</dbReference>
<dbReference type="InterPro" id="IPR001715">
    <property type="entry name" value="CH_dom"/>
</dbReference>
<dbReference type="PROSITE" id="PS50021">
    <property type="entry name" value="CH"/>
    <property type="match status" value="1"/>
</dbReference>
<keyword evidence="5 7" id="KW-0175">Coiled coil</keyword>
<proteinExistence type="inferred from homology"/>
<name>A0AAW1BXT2_CROAD</name>
<evidence type="ECO:0000313" key="9">
    <source>
        <dbReference type="EMBL" id="KAK9406706.1"/>
    </source>
</evidence>
<keyword evidence="4" id="KW-0493">Microtubule</keyword>
<evidence type="ECO:0000256" key="6">
    <source>
        <dbReference type="ARBA" id="ARBA00023212"/>
    </source>
</evidence>
<protein>
    <submittedName>
        <fullName evidence="9">Protein Hook 2 like</fullName>
    </submittedName>
</protein>
<evidence type="ECO:0000256" key="5">
    <source>
        <dbReference type="ARBA" id="ARBA00023054"/>
    </source>
</evidence>
<dbReference type="GO" id="GO:0030705">
    <property type="term" value="P:cytoskeleton-dependent intracellular transport"/>
    <property type="evidence" value="ECO:0007669"/>
    <property type="project" value="InterPro"/>
</dbReference>
<evidence type="ECO:0000256" key="2">
    <source>
        <dbReference type="ARBA" id="ARBA00006946"/>
    </source>
</evidence>
<dbReference type="InterPro" id="IPR043936">
    <property type="entry name" value="HOOK_N"/>
</dbReference>
<dbReference type="InterPro" id="IPR036872">
    <property type="entry name" value="CH_dom_sf"/>
</dbReference>
<dbReference type="GO" id="GO:0010256">
    <property type="term" value="P:endomembrane system organization"/>
    <property type="evidence" value="ECO:0007669"/>
    <property type="project" value="UniProtKB-ARBA"/>
</dbReference>
<dbReference type="SUPFAM" id="SSF116907">
    <property type="entry name" value="Hook domain"/>
    <property type="match status" value="1"/>
</dbReference>
<comment type="caution">
    <text evidence="9">The sequence shown here is derived from an EMBL/GenBank/DDBJ whole genome shotgun (WGS) entry which is preliminary data.</text>
</comment>
<evidence type="ECO:0000256" key="7">
    <source>
        <dbReference type="SAM" id="Coils"/>
    </source>
</evidence>
<dbReference type="AlphaFoldDB" id="A0AAW1BXT2"/>
<dbReference type="Pfam" id="PF19047">
    <property type="entry name" value="HOOK_N"/>
    <property type="match status" value="1"/>
</dbReference>
<dbReference type="GO" id="GO:0031122">
    <property type="term" value="P:cytoplasmic microtubule organization"/>
    <property type="evidence" value="ECO:0007669"/>
    <property type="project" value="InterPro"/>
</dbReference>
<dbReference type="PANTHER" id="PTHR18947:SF37">
    <property type="entry name" value="PROTEIN HOOK HOMOLOG 2"/>
    <property type="match status" value="1"/>
</dbReference>
<accession>A0AAW1BXT2</accession>
<dbReference type="FunFam" id="1.10.418.10:FF:000024">
    <property type="entry name" value="Hook homolog 3 (Drosophila)"/>
    <property type="match status" value="1"/>
</dbReference>
<dbReference type="Gene3D" id="1.10.418.10">
    <property type="entry name" value="Calponin-like domain"/>
    <property type="match status" value="1"/>
</dbReference>
<evidence type="ECO:0000313" key="10">
    <source>
        <dbReference type="Proteomes" id="UP001474421"/>
    </source>
</evidence>
<dbReference type="InterPro" id="IPR008636">
    <property type="entry name" value="Hook_C"/>
</dbReference>
<dbReference type="GO" id="GO:0051959">
    <property type="term" value="F:dynein light intermediate chain binding"/>
    <property type="evidence" value="ECO:0007669"/>
    <property type="project" value="TreeGrafter"/>
</dbReference>
<feature type="coiled-coil region" evidence="7">
    <location>
        <begin position="273"/>
        <end position="469"/>
    </location>
</feature>
<organism evidence="9 10">
    <name type="scientific">Crotalus adamanteus</name>
    <name type="common">Eastern diamondback rattlesnake</name>
    <dbReference type="NCBI Taxonomy" id="8729"/>
    <lineage>
        <taxon>Eukaryota</taxon>
        <taxon>Metazoa</taxon>
        <taxon>Chordata</taxon>
        <taxon>Craniata</taxon>
        <taxon>Vertebrata</taxon>
        <taxon>Euteleostomi</taxon>
        <taxon>Lepidosauria</taxon>
        <taxon>Squamata</taxon>
        <taxon>Bifurcata</taxon>
        <taxon>Unidentata</taxon>
        <taxon>Episquamata</taxon>
        <taxon>Toxicofera</taxon>
        <taxon>Serpentes</taxon>
        <taxon>Colubroidea</taxon>
        <taxon>Viperidae</taxon>
        <taxon>Crotalinae</taxon>
        <taxon>Crotalus</taxon>
    </lineage>
</organism>
<dbReference type="EMBL" id="JAOTOJ010000002">
    <property type="protein sequence ID" value="KAK9406706.1"/>
    <property type="molecule type" value="Genomic_DNA"/>
</dbReference>
<dbReference type="Proteomes" id="UP001474421">
    <property type="component" value="Unassembled WGS sequence"/>
</dbReference>
<evidence type="ECO:0000256" key="3">
    <source>
        <dbReference type="ARBA" id="ARBA00022490"/>
    </source>
</evidence>
<comment type="similarity">
    <text evidence="2">Belongs to the hook family.</text>
</comment>
<evidence type="ECO:0000259" key="8">
    <source>
        <dbReference type="PROSITE" id="PS50021"/>
    </source>
</evidence>
<comment type="subcellular location">
    <subcellularLocation>
        <location evidence="1">Cytoplasm</location>
        <location evidence="1">Cytoskeleton</location>
    </subcellularLocation>
</comment>
<feature type="domain" description="Calponin-homology (CH)" evidence="8">
    <location>
        <begin position="42"/>
        <end position="158"/>
    </location>
</feature>
<dbReference type="PANTHER" id="PTHR18947">
    <property type="entry name" value="HOOK PROTEINS"/>
    <property type="match status" value="1"/>
</dbReference>
<dbReference type="GO" id="GO:0005737">
    <property type="term" value="C:cytoplasm"/>
    <property type="evidence" value="ECO:0007669"/>
    <property type="project" value="TreeGrafter"/>
</dbReference>
<dbReference type="GO" id="GO:0005813">
    <property type="term" value="C:centrosome"/>
    <property type="evidence" value="ECO:0007669"/>
    <property type="project" value="TreeGrafter"/>
</dbReference>
<keyword evidence="10" id="KW-1185">Reference proteome</keyword>